<evidence type="ECO:0000256" key="2">
    <source>
        <dbReference type="ARBA" id="ARBA00022692"/>
    </source>
</evidence>
<keyword evidence="7" id="KW-1185">Reference proteome</keyword>
<protein>
    <submittedName>
        <fullName evidence="6">PQQ-like beta-propeller repeat protein</fullName>
    </submittedName>
</protein>
<gene>
    <name evidence="6" type="ORF">K8352_09815</name>
</gene>
<sequence length="516" mass="56787">MTTRKILQKPGFRLGGNGKNSWSVGKTASLGLRNLYQLLSFLLLLSMSNNLGYSQQSWLKKFPGIGTFSSPRITDLNADGVGDIILGAGREEFQVSDSAVVAINGKNGDLMWHVSAKDQIFGSAAFLDINGDAIEDVFIGGRSAQFMAIDGRTGTVIWRFQKPEGQQSEWFNFYNPLFIPDQNDDGQPDILISNGGDILAEPHDPNRLPGYLVILDSRNGKVISRAMMPDGKETYLSVAVLPDSSQTARTVIFGTGGETLGGNLFVTSIAEIRSGDISRSIKLATSTTRGFIGPAVWVDINRDGIHDIVTNAVDGRMLAFDGKTYQPIWQVSMPGTEAYGSMAVGNFTGDDIPDFFTSYAQGKWPDLEWSKQFMVDGKSGKVVLQDSLGFYQMTSPVAVDLDSDGLDEALMPMNYQVFDSLKRKYFYNDLAVIEFSKRKVTKLNLSYKGNNISSTPWVGDLDNNGFMDIIYVHGTNVKQTYTFDGLQVNRIDTDIPIEKNPKWGSYMGSSYNGVFD</sequence>
<feature type="domain" description="FAM234A/B beta-propeller" evidence="5">
    <location>
        <begin position="91"/>
        <end position="193"/>
    </location>
</feature>
<dbReference type="SUPFAM" id="SSF69318">
    <property type="entry name" value="Integrin alpha N-terminal domain"/>
    <property type="match status" value="1"/>
</dbReference>
<dbReference type="EMBL" id="JAIRBC010000012">
    <property type="protein sequence ID" value="MCG2461043.1"/>
    <property type="molecule type" value="Genomic_DNA"/>
</dbReference>
<comment type="caution">
    <text evidence="6">The sequence shown here is derived from an EMBL/GenBank/DDBJ whole genome shotgun (WGS) entry which is preliminary data.</text>
</comment>
<dbReference type="AlphaFoldDB" id="A0AAE3EVH2"/>
<dbReference type="PANTHER" id="PTHR21419">
    <property type="match status" value="1"/>
</dbReference>
<proteinExistence type="predicted"/>
<evidence type="ECO:0000259" key="5">
    <source>
        <dbReference type="Pfam" id="PF23727"/>
    </source>
</evidence>
<dbReference type="GO" id="GO:0016020">
    <property type="term" value="C:membrane"/>
    <property type="evidence" value="ECO:0007669"/>
    <property type="project" value="UniProtKB-SubCell"/>
</dbReference>
<dbReference type="Pfam" id="PF23727">
    <property type="entry name" value="Beta-prop_FAM234A_B"/>
    <property type="match status" value="1"/>
</dbReference>
<dbReference type="Gene3D" id="2.130.10.10">
    <property type="entry name" value="YVTN repeat-like/Quinoprotein amine dehydrogenase"/>
    <property type="match status" value="1"/>
</dbReference>
<evidence type="ECO:0000256" key="4">
    <source>
        <dbReference type="ARBA" id="ARBA00023136"/>
    </source>
</evidence>
<dbReference type="InterPro" id="IPR045232">
    <property type="entry name" value="FAM234"/>
</dbReference>
<organism evidence="6 7">
    <name type="scientific">Cerina litoralis</name>
    <dbReference type="NCBI Taxonomy" id="2874477"/>
    <lineage>
        <taxon>Bacteria</taxon>
        <taxon>Pseudomonadati</taxon>
        <taxon>Bacteroidota</taxon>
        <taxon>Flavobacteriia</taxon>
        <taxon>Flavobacteriales</taxon>
        <taxon>Flavobacteriaceae</taxon>
        <taxon>Cerina</taxon>
    </lineage>
</organism>
<dbReference type="Proteomes" id="UP001200642">
    <property type="component" value="Unassembled WGS sequence"/>
</dbReference>
<dbReference type="InterPro" id="IPR028994">
    <property type="entry name" value="Integrin_alpha_N"/>
</dbReference>
<dbReference type="InterPro" id="IPR055409">
    <property type="entry name" value="Beta-prop_FAM234A_B"/>
</dbReference>
<reference evidence="6" key="1">
    <citation type="submission" date="2023-02" db="EMBL/GenBank/DDBJ databases">
        <title>Genome of Flavobacteriaceae gen. nov. sp. strain F89.</title>
        <authorList>
            <person name="Wang Y."/>
        </authorList>
    </citation>
    <scope>NUCLEOTIDE SEQUENCE</scope>
    <source>
        <strain evidence="6">F89</strain>
    </source>
</reference>
<keyword evidence="4" id="KW-0472">Membrane</keyword>
<accession>A0AAE3EVH2</accession>
<evidence type="ECO:0000313" key="6">
    <source>
        <dbReference type="EMBL" id="MCG2461043.1"/>
    </source>
</evidence>
<keyword evidence="2" id="KW-0812">Transmembrane</keyword>
<dbReference type="RefSeq" id="WP_317902191.1">
    <property type="nucleotide sequence ID" value="NZ_JAIRBC010000012.1"/>
</dbReference>
<comment type="subcellular location">
    <subcellularLocation>
        <location evidence="1">Membrane</location>
        <topology evidence="1">Single-pass membrane protein</topology>
    </subcellularLocation>
</comment>
<evidence type="ECO:0000256" key="3">
    <source>
        <dbReference type="ARBA" id="ARBA00022989"/>
    </source>
</evidence>
<evidence type="ECO:0000256" key="1">
    <source>
        <dbReference type="ARBA" id="ARBA00004167"/>
    </source>
</evidence>
<dbReference type="InterPro" id="IPR015943">
    <property type="entry name" value="WD40/YVTN_repeat-like_dom_sf"/>
</dbReference>
<evidence type="ECO:0000313" key="7">
    <source>
        <dbReference type="Proteomes" id="UP001200642"/>
    </source>
</evidence>
<name>A0AAE3EVH2_9FLAO</name>
<dbReference type="PANTHER" id="PTHR21419:SF30">
    <property type="entry name" value="IG-LIKE DOMAIN-CONTAINING PROTEIN"/>
    <property type="match status" value="1"/>
</dbReference>
<keyword evidence="3" id="KW-1133">Transmembrane helix</keyword>